<dbReference type="EMBL" id="KK198761">
    <property type="protein sequence ID" value="KCW54102.1"/>
    <property type="molecule type" value="Genomic_DNA"/>
</dbReference>
<evidence type="ECO:0000313" key="2">
    <source>
        <dbReference type="EMBL" id="KCW54102.1"/>
    </source>
</evidence>
<sequence length="69" mass="7831">MRYFIRFTLFLPLRFAIFVGGYEQERPEIPPISRAGMNDLIDSLGPLGVRGDTIAFSKVLWLKASSELL</sequence>
<proteinExistence type="predicted"/>
<name>A0A059AJA6_EUCGR</name>
<evidence type="ECO:0000256" key="1">
    <source>
        <dbReference type="SAM" id="SignalP"/>
    </source>
</evidence>
<dbReference type="AlphaFoldDB" id="A0A059AJA6"/>
<reference evidence="2" key="1">
    <citation type="submission" date="2013-07" db="EMBL/GenBank/DDBJ databases">
        <title>The genome of Eucalyptus grandis.</title>
        <authorList>
            <person name="Schmutz J."/>
            <person name="Hayes R."/>
            <person name="Myburg A."/>
            <person name="Tuskan G."/>
            <person name="Grattapaglia D."/>
            <person name="Rokhsar D.S."/>
        </authorList>
    </citation>
    <scope>NUCLEOTIDE SEQUENCE</scope>
    <source>
        <tissue evidence="2">Leaf extractions</tissue>
    </source>
</reference>
<protein>
    <submittedName>
        <fullName evidence="2">Uncharacterized protein</fullName>
    </submittedName>
</protein>
<dbReference type="Gramene" id="KCW54102">
    <property type="protein sequence ID" value="KCW54102"/>
    <property type="gene ID" value="EUGRSUZ_I00086"/>
</dbReference>
<feature type="signal peptide" evidence="1">
    <location>
        <begin position="1"/>
        <end position="21"/>
    </location>
</feature>
<organism evidence="2">
    <name type="scientific">Eucalyptus grandis</name>
    <name type="common">Flooded gum</name>
    <dbReference type="NCBI Taxonomy" id="71139"/>
    <lineage>
        <taxon>Eukaryota</taxon>
        <taxon>Viridiplantae</taxon>
        <taxon>Streptophyta</taxon>
        <taxon>Embryophyta</taxon>
        <taxon>Tracheophyta</taxon>
        <taxon>Spermatophyta</taxon>
        <taxon>Magnoliopsida</taxon>
        <taxon>eudicotyledons</taxon>
        <taxon>Gunneridae</taxon>
        <taxon>Pentapetalae</taxon>
        <taxon>rosids</taxon>
        <taxon>malvids</taxon>
        <taxon>Myrtales</taxon>
        <taxon>Myrtaceae</taxon>
        <taxon>Myrtoideae</taxon>
        <taxon>Eucalypteae</taxon>
        <taxon>Eucalyptus</taxon>
    </lineage>
</organism>
<gene>
    <name evidence="2" type="ORF">EUGRSUZ_I00086</name>
</gene>
<dbReference type="InParanoid" id="A0A059AJA6"/>
<accession>A0A059AJA6</accession>
<keyword evidence="1" id="KW-0732">Signal</keyword>
<feature type="chain" id="PRO_5001567666" evidence="1">
    <location>
        <begin position="22"/>
        <end position="69"/>
    </location>
</feature>